<dbReference type="Gene3D" id="2.160.20.70">
    <property type="match status" value="1"/>
</dbReference>
<dbReference type="Proteomes" id="UP000287247">
    <property type="component" value="Unassembled WGS sequence"/>
</dbReference>
<dbReference type="InterPro" id="IPR005526">
    <property type="entry name" value="Septum_form_inhib_MinC_C"/>
</dbReference>
<evidence type="ECO:0000313" key="8">
    <source>
        <dbReference type="EMBL" id="GBF82949.1"/>
    </source>
</evidence>
<proteinExistence type="inferred from homology"/>
<organism evidence="8 9">
    <name type="scientific">Aphanothece sacrum FPU1</name>
    <dbReference type="NCBI Taxonomy" id="1920663"/>
    <lineage>
        <taxon>Bacteria</taxon>
        <taxon>Bacillati</taxon>
        <taxon>Cyanobacteriota</taxon>
        <taxon>Cyanophyceae</taxon>
        <taxon>Oscillatoriophycideae</taxon>
        <taxon>Chroococcales</taxon>
        <taxon>Aphanothecaceae</taxon>
        <taxon>Aphanothece</taxon>
    </lineage>
</organism>
<sequence length="279" mass="30837">MTSEPNAPLNEPKPNSDPSGSELYSQVHLKRAGKKLLLILPQTETKDPVNEWTQLLQDIKYCLNHHKGTWTAGTDLHLLTQNRLLDNRQLRSVTEALESVEIKLTRVCTSRRQTAVVAATAGYSVEQETIKQNLLSQEHINPVSLAEPLYLKTTIRSGVAIRHPGTVIIQGDINPGGEIVADGDILIWGSLRGIAHAGAKGNLECYIMALRMQPTQLRIADSVARAPSTTPEIIEPEVAYMTSQGIRLQSALNFTKIHIFDSQSKGWIEKNQGQPIDKN</sequence>
<protein>
    <recommendedName>
        <fullName evidence="5">Probable septum site-determining protein MinC</fullName>
    </recommendedName>
</protein>
<evidence type="ECO:0000256" key="2">
    <source>
        <dbReference type="ARBA" id="ARBA00023210"/>
    </source>
</evidence>
<dbReference type="AlphaFoldDB" id="A0A401INX1"/>
<keyword evidence="2 5" id="KW-0717">Septation</keyword>
<dbReference type="HAMAP" id="MF_00267">
    <property type="entry name" value="MinC"/>
    <property type="match status" value="1"/>
</dbReference>
<feature type="region of interest" description="Disordered" evidence="6">
    <location>
        <begin position="1"/>
        <end position="22"/>
    </location>
</feature>
<dbReference type="Pfam" id="PF03775">
    <property type="entry name" value="MinC_C"/>
    <property type="match status" value="1"/>
</dbReference>
<reference evidence="9" key="1">
    <citation type="submission" date="2017-05" db="EMBL/GenBank/DDBJ databases">
        <title>Physiological properties and genetic analysis related to exopolysaccharide production of fresh-water unicellular cyanobacterium Aphanothece sacrum, Suizenji Nori, that has been cultured as a food source in Japan.</title>
        <authorList>
            <person name="Kanesaki Y."/>
            <person name="Yoshikawa S."/>
            <person name="Ohki K."/>
        </authorList>
    </citation>
    <scope>NUCLEOTIDE SEQUENCE [LARGE SCALE GENOMIC DNA]</scope>
    <source>
        <strain evidence="9">FPU1</strain>
    </source>
</reference>
<feature type="domain" description="Septum formation inhibitor MinC C-terminal" evidence="7">
    <location>
        <begin position="151"/>
        <end position="244"/>
    </location>
</feature>
<evidence type="ECO:0000256" key="1">
    <source>
        <dbReference type="ARBA" id="ARBA00022618"/>
    </source>
</evidence>
<evidence type="ECO:0000256" key="5">
    <source>
        <dbReference type="HAMAP-Rule" id="MF_00267"/>
    </source>
</evidence>
<name>A0A401INX1_APHSA</name>
<evidence type="ECO:0000256" key="3">
    <source>
        <dbReference type="ARBA" id="ARBA00023306"/>
    </source>
</evidence>
<gene>
    <name evidence="5" type="primary">minC</name>
    <name evidence="8" type="ORF">AsFPU1_4383</name>
</gene>
<comment type="caution">
    <text evidence="8">The sequence shown here is derived from an EMBL/GenBank/DDBJ whole genome shotgun (WGS) entry which is preliminary data.</text>
</comment>
<evidence type="ECO:0000313" key="9">
    <source>
        <dbReference type="Proteomes" id="UP000287247"/>
    </source>
</evidence>
<dbReference type="SUPFAM" id="SSF63848">
    <property type="entry name" value="Cell-division inhibitor MinC, C-terminal domain"/>
    <property type="match status" value="1"/>
</dbReference>
<dbReference type="EMBL" id="BDQK01000018">
    <property type="protein sequence ID" value="GBF82949.1"/>
    <property type="molecule type" value="Genomic_DNA"/>
</dbReference>
<dbReference type="GO" id="GO:0000902">
    <property type="term" value="P:cell morphogenesis"/>
    <property type="evidence" value="ECO:0007669"/>
    <property type="project" value="InterPro"/>
</dbReference>
<dbReference type="InterPro" id="IPR036145">
    <property type="entry name" value="MinC_C_sf"/>
</dbReference>
<comment type="similarity">
    <text evidence="5">Belongs to the MinC family.</text>
</comment>
<comment type="subunit">
    <text evidence="4 5">Interacts with MinD and FtsZ.</text>
</comment>
<evidence type="ECO:0000256" key="6">
    <source>
        <dbReference type="SAM" id="MobiDB-lite"/>
    </source>
</evidence>
<dbReference type="PANTHER" id="PTHR34108:SF1">
    <property type="entry name" value="SEPTUM SITE-DETERMINING PROTEIN MINC"/>
    <property type="match status" value="1"/>
</dbReference>
<dbReference type="PANTHER" id="PTHR34108">
    <property type="entry name" value="SEPTUM SITE-DETERMINING PROTEIN MINC"/>
    <property type="match status" value="1"/>
</dbReference>
<dbReference type="GO" id="GO:1901891">
    <property type="term" value="P:regulation of cell septum assembly"/>
    <property type="evidence" value="ECO:0007669"/>
    <property type="project" value="InterPro"/>
</dbReference>
<accession>A0A401INX1</accession>
<dbReference type="RefSeq" id="WP_124978052.1">
    <property type="nucleotide sequence ID" value="NZ_BDQK01000018.1"/>
</dbReference>
<keyword evidence="3 5" id="KW-0131">Cell cycle</keyword>
<evidence type="ECO:0000259" key="7">
    <source>
        <dbReference type="Pfam" id="PF03775"/>
    </source>
</evidence>
<keyword evidence="9" id="KW-1185">Reference proteome</keyword>
<dbReference type="OrthoDB" id="9790810at2"/>
<dbReference type="GO" id="GO:0000917">
    <property type="term" value="P:division septum assembly"/>
    <property type="evidence" value="ECO:0007669"/>
    <property type="project" value="UniProtKB-KW"/>
</dbReference>
<keyword evidence="1 5" id="KW-0132">Cell division</keyword>
<evidence type="ECO:0000256" key="4">
    <source>
        <dbReference type="ARBA" id="ARBA00046874"/>
    </source>
</evidence>
<dbReference type="InterPro" id="IPR013033">
    <property type="entry name" value="MinC"/>
</dbReference>
<dbReference type="InterPro" id="IPR016098">
    <property type="entry name" value="CAP/MinC_C"/>
</dbReference>
<comment type="function">
    <text evidence="5">Cell division inhibitor that blocks the formation of polar Z ring septums. Rapidly oscillates between the poles of the cell to destabilize FtsZ filaments that have formed before they mature into polar Z rings. Prevents FtsZ polymerization.</text>
</comment>